<dbReference type="RefSeq" id="WP_030552575.1">
    <property type="nucleotide sequence ID" value="NZ_BMUB01000001.1"/>
</dbReference>
<dbReference type="EMBL" id="JPRF03000076">
    <property type="protein sequence ID" value="OEV32929.1"/>
    <property type="molecule type" value="Genomic_DNA"/>
</dbReference>
<reference evidence="4" key="3">
    <citation type="submission" date="2016-08" db="EMBL/GenBank/DDBJ databases">
        <title>Sequencing, assembly and comparative genomics of S. aureofaciens ATCC 10762.</title>
        <authorList>
            <person name="Gradnigo J.S."/>
            <person name="Johnson N."/>
            <person name="Somerville G.A."/>
        </authorList>
    </citation>
    <scope>NUCLEOTIDE SEQUENCE [LARGE SCALE GENOMIC DNA]</scope>
    <source>
        <strain evidence="4">ATCC 10762 / DSM 40127 / CCM 3239 / JCM 4008 / LMG 5968 / NBRC 12843 / NCIMB 8234 / A-377</strain>
    </source>
</reference>
<proteinExistence type="predicted"/>
<protein>
    <recommendedName>
        <fullName evidence="1">DUF1023 domain-containing protein</fullName>
    </recommendedName>
</protein>
<reference evidence="2" key="1">
    <citation type="journal article" date="2014" name="Int. J. Syst. Evol. Microbiol.">
        <title>Complete genome sequence of Corynebacterium casei LMG S-19264T (=DSM 44701T), isolated from a smear-ripened cheese.</title>
        <authorList>
            <consortium name="US DOE Joint Genome Institute (JGI-PGF)"/>
            <person name="Walter F."/>
            <person name="Albersmeier A."/>
            <person name="Kalinowski J."/>
            <person name="Ruckert C."/>
        </authorList>
    </citation>
    <scope>NUCLEOTIDE SEQUENCE</scope>
    <source>
        <strain evidence="2">JCM 4434</strain>
    </source>
</reference>
<dbReference type="OrthoDB" id="5969911at2"/>
<dbReference type="InterPro" id="IPR010427">
    <property type="entry name" value="DUF1023"/>
</dbReference>
<evidence type="ECO:0000313" key="2">
    <source>
        <dbReference type="EMBL" id="GGU54547.1"/>
    </source>
</evidence>
<reference evidence="3" key="4">
    <citation type="submission" date="2016-08" db="EMBL/GenBank/DDBJ databases">
        <title>Sequencing, Assembly and Comparative Genomics of S. aureofaciens ATCC 10762.</title>
        <authorList>
            <person name="Gradnigo J.S."/>
            <person name="Johnson N."/>
            <person name="Somerville G.A."/>
        </authorList>
    </citation>
    <scope>NUCLEOTIDE SEQUENCE [LARGE SCALE GENOMIC DNA]</scope>
    <source>
        <strain evidence="3">ATCC 10762</strain>
    </source>
</reference>
<gene>
    <name evidence="2" type="ORF">GCM10010502_00820</name>
    <name evidence="3" type="ORF">HS99_0013675</name>
</gene>
<dbReference type="InterPro" id="IPR029058">
    <property type="entry name" value="AB_hydrolase_fold"/>
</dbReference>
<dbReference type="AlphaFoldDB" id="A0A1E7MWY6"/>
<name>A0A1E7MWY6_KITAU</name>
<accession>A0A1E7MWY6</accession>
<dbReference type="EMBL" id="BMUB01000001">
    <property type="protein sequence ID" value="GGU54547.1"/>
    <property type="molecule type" value="Genomic_DNA"/>
</dbReference>
<organism evidence="3 4">
    <name type="scientific">Kitasatospora aureofaciens</name>
    <name type="common">Streptomyces aureofaciens</name>
    <dbReference type="NCBI Taxonomy" id="1894"/>
    <lineage>
        <taxon>Bacteria</taxon>
        <taxon>Bacillati</taxon>
        <taxon>Actinomycetota</taxon>
        <taxon>Actinomycetes</taxon>
        <taxon>Kitasatosporales</taxon>
        <taxon>Streptomycetaceae</taxon>
        <taxon>Kitasatospora</taxon>
    </lineage>
</organism>
<dbReference type="KEGG" id="kau:B6264_22695"/>
<evidence type="ECO:0000313" key="4">
    <source>
        <dbReference type="Proteomes" id="UP000037395"/>
    </source>
</evidence>
<evidence type="ECO:0000259" key="1">
    <source>
        <dbReference type="Pfam" id="PF06259"/>
    </source>
</evidence>
<reference evidence="2" key="5">
    <citation type="submission" date="2020-09" db="EMBL/GenBank/DDBJ databases">
        <authorList>
            <person name="Sun Q."/>
            <person name="Ohkuma M."/>
        </authorList>
    </citation>
    <scope>NUCLEOTIDE SEQUENCE</scope>
    <source>
        <strain evidence="2">JCM 4434</strain>
    </source>
</reference>
<dbReference type="Pfam" id="PF06259">
    <property type="entry name" value="Abhydrolase_8"/>
    <property type="match status" value="1"/>
</dbReference>
<sequence length="567" mass="60059">MDIKTLHDADIIGISTAKSAFDTLATAFGQHIESWQHDVVDRLGHSEWTGTAAGHANTRISNLGTELQSAKQELGLVSRALQDAYDGFAAAQAHLISALDDAKTHKLTVAADGGITWDKDPNSPNFAGNDAENQAKQIQSRITAALNEADHADQTINTRLGHLATNASNGTGLDSATAKADTDAANALEQVPAAGTDPNSVKAWWNGLTDEQQHRMILNHPDQIGNLDGIPAVARNDANQINLARGKQDIQRQLDGLGPAPATTIGSGRFIRPNPAYTDWQQKHDDLTDKMTGIKAIEARLNTKVDDQHPPTFLLGFDTNGHGHAIIAVNNPDTANNVSTYVPGTGARLGSINSDINRSDLMVASANTANRQAGDKSTTSSITWVGYDAPQSIIPEAADDTYAKNAEDKLVSFENGLHATHDGKIGNNTILAHSYGTTTVGYAMRDHGLPVDNAVLIASPGAGVENAKDLRIDPSHVYAAQSPADAIGWAAATDPSGMGDNIWDNIKSDWGFGDGDHHLMYGRQTTAPQFGANVMPVDPNAGHSDYWNAGSPTLTAMGQVIAGKPMQ</sequence>
<dbReference type="Proteomes" id="UP000037395">
    <property type="component" value="Unassembled WGS sequence"/>
</dbReference>
<accession>A0A8H9LG34</accession>
<dbReference type="GeneID" id="97483286"/>
<keyword evidence="4" id="KW-1185">Reference proteome</keyword>
<dbReference type="Proteomes" id="UP000610124">
    <property type="component" value="Unassembled WGS sequence"/>
</dbReference>
<evidence type="ECO:0000313" key="3">
    <source>
        <dbReference type="EMBL" id="OEV32929.1"/>
    </source>
</evidence>
<dbReference type="SUPFAM" id="SSF53474">
    <property type="entry name" value="alpha/beta-Hydrolases"/>
    <property type="match status" value="1"/>
</dbReference>
<comment type="caution">
    <text evidence="3">The sequence shown here is derived from an EMBL/GenBank/DDBJ whole genome shotgun (WGS) entry which is preliminary data.</text>
</comment>
<feature type="domain" description="DUF1023" evidence="1">
    <location>
        <begin position="318"/>
        <end position="488"/>
    </location>
</feature>
<reference evidence="3 4" key="2">
    <citation type="submission" date="2014-07" db="EMBL/GenBank/DDBJ databases">
        <authorList>
            <person name="Zhang J.E."/>
            <person name="Yang H."/>
            <person name="Guo J."/>
            <person name="Deng Z."/>
            <person name="Luo H."/>
            <person name="Luo M."/>
            <person name="Zhao B."/>
        </authorList>
    </citation>
    <scope>NUCLEOTIDE SEQUENCE [LARGE SCALE GENOMIC DNA]</scope>
    <source>
        <strain evidence="3">ATCC 10762</strain>
        <strain evidence="4">ATCC 10762 / DSM 40127 / CCM 3239 / JCM 4008 / LMG 5968 / NBRC 12843 / NCIMB 8234 / A-377</strain>
    </source>
</reference>